<dbReference type="AlphaFoldDB" id="A0AAX3X6A2"/>
<dbReference type="Proteomes" id="UP001231316">
    <property type="component" value="Chromosome"/>
</dbReference>
<proteinExistence type="predicted"/>
<evidence type="ECO:0000256" key="1">
    <source>
        <dbReference type="SAM" id="Phobius"/>
    </source>
</evidence>
<keyword evidence="1" id="KW-1133">Transmembrane helix</keyword>
<feature type="transmembrane region" description="Helical" evidence="1">
    <location>
        <begin position="43"/>
        <end position="61"/>
    </location>
</feature>
<organism evidence="2 3">
    <name type="scientific">Ligilactobacillus salivarius</name>
    <dbReference type="NCBI Taxonomy" id="1624"/>
    <lineage>
        <taxon>Bacteria</taxon>
        <taxon>Bacillati</taxon>
        <taxon>Bacillota</taxon>
        <taxon>Bacilli</taxon>
        <taxon>Lactobacillales</taxon>
        <taxon>Lactobacillaceae</taxon>
        <taxon>Ligilactobacillus</taxon>
    </lineage>
</organism>
<evidence type="ECO:0000313" key="3">
    <source>
        <dbReference type="Proteomes" id="UP001231316"/>
    </source>
</evidence>
<evidence type="ECO:0000313" key="2">
    <source>
        <dbReference type="EMBL" id="WII29169.1"/>
    </source>
</evidence>
<dbReference type="RefSeq" id="WP_284650511.1">
    <property type="nucleotide sequence ID" value="NZ_CP123971.1"/>
</dbReference>
<name>A0AAX3X6A2_9LACO</name>
<reference evidence="2" key="1">
    <citation type="submission" date="2023-04" db="EMBL/GenBank/DDBJ databases">
        <title>Four porcine-derived lactic acid bacteria strains analyses and their evaluation as potential probiotics based on genomics.</title>
        <authorList>
            <person name="Niu D."/>
        </authorList>
    </citation>
    <scope>NUCLEOTIDE SEQUENCE</scope>
    <source>
        <strain evidence="2">ZSA5</strain>
    </source>
</reference>
<feature type="transmembrane region" description="Helical" evidence="1">
    <location>
        <begin position="7"/>
        <end position="31"/>
    </location>
</feature>
<sequence length="67" mass="7807">MKIMSKLLTLLLTIAVFVNLMTLILGIFYFFDFFLFKLWIAELVTTLVIAGIKVHVSYMIFESELKN</sequence>
<accession>A0AAX3X6A2</accession>
<protein>
    <submittedName>
        <fullName evidence="2">Uncharacterized protein</fullName>
    </submittedName>
</protein>
<keyword evidence="1" id="KW-0472">Membrane</keyword>
<gene>
    <name evidence="2" type="ORF">QFE45_03450</name>
</gene>
<dbReference type="EMBL" id="CP123971">
    <property type="protein sequence ID" value="WII29169.1"/>
    <property type="molecule type" value="Genomic_DNA"/>
</dbReference>
<keyword evidence="1" id="KW-0812">Transmembrane</keyword>